<dbReference type="PANTHER" id="PTHR12697">
    <property type="entry name" value="PBS LYASE HEAT-LIKE PROTEIN"/>
    <property type="match status" value="1"/>
</dbReference>
<keyword evidence="4" id="KW-0456">Lyase</keyword>
<dbReference type="InterPro" id="IPR054611">
    <property type="entry name" value="NCAB"/>
</dbReference>
<dbReference type="InterPro" id="IPR054570">
    <property type="entry name" value="NCC-H_dom"/>
</dbReference>
<dbReference type="SUPFAM" id="SSF48371">
    <property type="entry name" value="ARM repeat"/>
    <property type="match status" value="1"/>
</dbReference>
<dbReference type="PROSITE" id="PS50176">
    <property type="entry name" value="ARM_REPEAT"/>
    <property type="match status" value="1"/>
</dbReference>
<feature type="domain" description="NACHT C-terminal Cysteine and Histidine-containing" evidence="6">
    <location>
        <begin position="394"/>
        <end position="421"/>
    </location>
</feature>
<name>A0ABN6Q3F8_NOSCO</name>
<keyword evidence="8" id="KW-1185">Reference proteome</keyword>
<reference evidence="7" key="1">
    <citation type="submission" date="2022-04" db="EMBL/GenBank/DDBJ databases">
        <title>Complete genome sequence of a cyanobacterium, Nostoc sp. SO-36, isolated in Antarctica.</title>
        <authorList>
            <person name="Kanesaki Y."/>
            <person name="Effendi D."/>
            <person name="Sakamoto T."/>
            <person name="Ohtani S."/>
            <person name="Awai K."/>
        </authorList>
    </citation>
    <scope>NUCLEOTIDE SEQUENCE</scope>
    <source>
        <strain evidence="7">SO-36</strain>
    </source>
</reference>
<evidence type="ECO:0000259" key="6">
    <source>
        <dbReference type="Pfam" id="PF22730"/>
    </source>
</evidence>
<dbReference type="EMBL" id="AP025732">
    <property type="protein sequence ID" value="BDI17787.1"/>
    <property type="molecule type" value="Genomic_DNA"/>
</dbReference>
<evidence type="ECO:0000259" key="5">
    <source>
        <dbReference type="Pfam" id="PF22724"/>
    </source>
</evidence>
<evidence type="ECO:0000256" key="3">
    <source>
        <dbReference type="ARBA" id="ARBA00022738"/>
    </source>
</evidence>
<dbReference type="Pfam" id="PF13646">
    <property type="entry name" value="HEAT_2"/>
    <property type="match status" value="2"/>
</dbReference>
<dbReference type="InterPro" id="IPR000225">
    <property type="entry name" value="Armadillo"/>
</dbReference>
<dbReference type="PANTHER" id="PTHR12697:SF5">
    <property type="entry name" value="DEOXYHYPUSINE HYDROXYLASE"/>
    <property type="match status" value="1"/>
</dbReference>
<evidence type="ECO:0000256" key="2">
    <source>
        <dbReference type="ARBA" id="ARBA00022549"/>
    </source>
</evidence>
<dbReference type="InterPro" id="IPR011989">
    <property type="entry name" value="ARM-like"/>
</dbReference>
<organism evidence="7 8">
    <name type="scientific">Nostoc cf. commune SO-36</name>
    <dbReference type="NCBI Taxonomy" id="449208"/>
    <lineage>
        <taxon>Bacteria</taxon>
        <taxon>Bacillati</taxon>
        <taxon>Cyanobacteriota</taxon>
        <taxon>Cyanophyceae</taxon>
        <taxon>Nostocales</taxon>
        <taxon>Nostocaceae</taxon>
        <taxon>Nostoc</taxon>
    </lineage>
</organism>
<dbReference type="InterPro" id="IPR004155">
    <property type="entry name" value="PBS_lyase_HEAT"/>
</dbReference>
<evidence type="ECO:0000313" key="8">
    <source>
        <dbReference type="Proteomes" id="UP001055453"/>
    </source>
</evidence>
<dbReference type="RefSeq" id="WP_251955614.1">
    <property type="nucleotide sequence ID" value="NZ_AP025732.1"/>
</dbReference>
<comment type="similarity">
    <text evidence="1">Belongs to the CpcE/RpcE/PecE family.</text>
</comment>
<gene>
    <name evidence="7" type="ORF">ANSO36C_35890</name>
</gene>
<proteinExistence type="inferred from homology"/>
<evidence type="ECO:0000256" key="1">
    <source>
        <dbReference type="ARBA" id="ARBA00009299"/>
    </source>
</evidence>
<dbReference type="Proteomes" id="UP001055453">
    <property type="component" value="Chromosome"/>
</dbReference>
<dbReference type="Pfam" id="PF22724">
    <property type="entry name" value="NCAB1"/>
    <property type="match status" value="1"/>
</dbReference>
<accession>A0ABN6Q3F8</accession>
<dbReference type="InterPro" id="IPR016024">
    <property type="entry name" value="ARM-type_fold"/>
</dbReference>
<sequence length="575" mass="63578">MVNFQDGCGKWERENVDKGFYEYQSYFLAAAVIAEFKDCSQADEIATQIVKWGFGYPPEKQKWVKFIKPIEDTAQLALQQTERTKAIAALVQLLQFPNLDNDTRHQAAESLGTIGTGNEKAIAALVQLLNHVYVYTRHQAAKSLRTIGTGNEFAIAALVAALQSTTEDDFIRRVAAESLGTIGTGNEFAIAPLVAVLQSTTVDDFTRRLAAESLKTIHPAALVELPQSTDVSDKRWAAAKIPGRMETFKKVYPRIMETVSSAALDQQLRMMAAGWLETSDPTALVALLQSTDNKYRLWAVVEKLGTIGTGDEFVIAALVELLQSTTVDDFTRRLAAESLVKIGTGNEFAIAALVELLQSTTVDDKTHSQAAESLGKIVQDNKDRSLVVKGLKDYLQFDNNYNLIWKCSQNMAYPDFYQAWHQGKNDEEVGVNQPNLLQCLQAAIDNDAQLSQSIHLICIDTNKFIDPDNPASKIYTKIVKAGCPKCEDGTPKTMADFQSYWELLDTDKCVVLVFHSGSTNTTGGVTYSDVFLNAISKFEGAICFISDSVLTYNTLKVFAPSQSIDEILEWLRKGR</sequence>
<evidence type="ECO:0000256" key="4">
    <source>
        <dbReference type="ARBA" id="ARBA00023239"/>
    </source>
</evidence>
<evidence type="ECO:0000313" key="7">
    <source>
        <dbReference type="EMBL" id="BDI17787.1"/>
    </source>
</evidence>
<evidence type="ECO:0008006" key="9">
    <source>
        <dbReference type="Google" id="ProtNLM"/>
    </source>
</evidence>
<dbReference type="Pfam" id="PF22730">
    <property type="entry name" value="NCC-H"/>
    <property type="match status" value="1"/>
</dbReference>
<keyword evidence="2" id="KW-0042">Antenna complex</keyword>
<dbReference type="Gene3D" id="1.25.10.10">
    <property type="entry name" value="Leucine-rich Repeat Variant"/>
    <property type="match status" value="2"/>
</dbReference>
<feature type="domain" description="NACHT C-terminal Alpha/Beta" evidence="5">
    <location>
        <begin position="438"/>
        <end position="573"/>
    </location>
</feature>
<dbReference type="SMART" id="SM00567">
    <property type="entry name" value="EZ_HEAT"/>
    <property type="match status" value="5"/>
</dbReference>
<keyword evidence="3" id="KW-0605">Phycobilisome</keyword>
<protein>
    <recommendedName>
        <fullName evidence="9">HEAT repeat domain-containing protein</fullName>
    </recommendedName>
</protein>